<feature type="transmembrane region" description="Helical" evidence="1">
    <location>
        <begin position="51"/>
        <end position="78"/>
    </location>
</feature>
<dbReference type="KEGG" id="lxy:O159_19680"/>
<keyword evidence="1" id="KW-0472">Membrane</keyword>
<evidence type="ECO:0000313" key="3">
    <source>
        <dbReference type="Proteomes" id="UP000016743"/>
    </source>
</evidence>
<dbReference type="EMBL" id="CP006734">
    <property type="protein sequence ID" value="AGW41981.1"/>
    <property type="molecule type" value="Genomic_DNA"/>
</dbReference>
<dbReference type="PATRIC" id="fig|1389489.3.peg.1894"/>
<keyword evidence="1" id="KW-1133">Transmembrane helix</keyword>
<dbReference type="STRING" id="1389489.O159_19680"/>
<keyword evidence="3" id="KW-1185">Reference proteome</keyword>
<sequence length="80" mass="8386">MIAREFVPLALFALLAALLAVFGLCLLRRPRAAAALFADRDARRPFRAEDARAVGLVFAVVGVALLALGAARLVAILATA</sequence>
<evidence type="ECO:0000256" key="1">
    <source>
        <dbReference type="SAM" id="Phobius"/>
    </source>
</evidence>
<dbReference type="HOGENOM" id="CLU_2585391_0_0_11"/>
<protein>
    <submittedName>
        <fullName evidence="2">Uncharacterized protein</fullName>
    </submittedName>
</protein>
<proteinExistence type="predicted"/>
<organism evidence="2 3">
    <name type="scientific">Leifsonia xyli subsp. cynodontis DSM 46306</name>
    <dbReference type="NCBI Taxonomy" id="1389489"/>
    <lineage>
        <taxon>Bacteria</taxon>
        <taxon>Bacillati</taxon>
        <taxon>Actinomycetota</taxon>
        <taxon>Actinomycetes</taxon>
        <taxon>Micrococcales</taxon>
        <taxon>Microbacteriaceae</taxon>
        <taxon>Leifsonia</taxon>
    </lineage>
</organism>
<name>U3P849_LEIXC</name>
<gene>
    <name evidence="2" type="ORF">O159_19680</name>
</gene>
<dbReference type="Proteomes" id="UP000016743">
    <property type="component" value="Chromosome"/>
</dbReference>
<accession>U3P849</accession>
<dbReference type="RefSeq" id="WP_021755475.1">
    <property type="nucleotide sequence ID" value="NC_022438.1"/>
</dbReference>
<keyword evidence="1" id="KW-0812">Transmembrane</keyword>
<evidence type="ECO:0000313" key="2">
    <source>
        <dbReference type="EMBL" id="AGW41981.1"/>
    </source>
</evidence>
<dbReference type="AlphaFoldDB" id="U3P849"/>
<reference evidence="2 3" key="1">
    <citation type="journal article" date="2013" name="Genome Announc.">
        <title>Complete Genome Sequence of Leifsonia xyli subsp. cynodontis Strain DSM46306, a Gram-Positive Bacterial Pathogen of Grasses.</title>
        <authorList>
            <person name="Monteiro-Vitorello C.B."/>
            <person name="Zerillo M.M."/>
            <person name="Van Sluys M.A."/>
            <person name="Camargo L.E."/>
            <person name="Kitajima J.P."/>
        </authorList>
    </citation>
    <scope>NUCLEOTIDE SEQUENCE [LARGE SCALE GENOMIC DNA]</scope>
    <source>
        <strain evidence="2 3">DSM 46306</strain>
    </source>
</reference>